<organism evidence="1 2">
    <name type="scientific">Croceitalea marina</name>
    <dbReference type="NCBI Taxonomy" id="1775166"/>
    <lineage>
        <taxon>Bacteria</taxon>
        <taxon>Pseudomonadati</taxon>
        <taxon>Bacteroidota</taxon>
        <taxon>Flavobacteriia</taxon>
        <taxon>Flavobacteriales</taxon>
        <taxon>Flavobacteriaceae</taxon>
        <taxon>Croceitalea</taxon>
    </lineage>
</organism>
<evidence type="ECO:0008006" key="3">
    <source>
        <dbReference type="Google" id="ProtNLM"/>
    </source>
</evidence>
<reference evidence="2" key="1">
    <citation type="journal article" date="2019" name="Int. J. Syst. Evol. Microbiol.">
        <title>The Global Catalogue of Microorganisms (GCM) 10K type strain sequencing project: providing services to taxonomists for standard genome sequencing and annotation.</title>
        <authorList>
            <consortium name="The Broad Institute Genomics Platform"/>
            <consortium name="The Broad Institute Genome Sequencing Center for Infectious Disease"/>
            <person name="Wu L."/>
            <person name="Ma J."/>
        </authorList>
    </citation>
    <scope>NUCLEOTIDE SEQUENCE [LARGE SCALE GENOMIC DNA]</scope>
    <source>
        <strain evidence="2">KCTC 52368</strain>
    </source>
</reference>
<dbReference type="Proteomes" id="UP001597526">
    <property type="component" value="Unassembled WGS sequence"/>
</dbReference>
<gene>
    <name evidence="1" type="ORF">ACFSQJ_11695</name>
</gene>
<evidence type="ECO:0000313" key="1">
    <source>
        <dbReference type="EMBL" id="MFD2587598.1"/>
    </source>
</evidence>
<dbReference type="InterPro" id="IPR011050">
    <property type="entry name" value="Pectin_lyase_fold/virulence"/>
</dbReference>
<accession>A0ABW5MZ32</accession>
<dbReference type="SUPFAM" id="SSF51126">
    <property type="entry name" value="Pectin lyase-like"/>
    <property type="match status" value="1"/>
</dbReference>
<name>A0ABW5MZ32_9FLAO</name>
<comment type="caution">
    <text evidence="1">The sequence shown here is derived from an EMBL/GenBank/DDBJ whole genome shotgun (WGS) entry which is preliminary data.</text>
</comment>
<protein>
    <recommendedName>
        <fullName evidence="3">Right handed beta helix domain-containing protein</fullName>
    </recommendedName>
</protein>
<sequence length="336" mass="35349">MSRNWNSILFIICAICLNACSKNSEQVQGDKNFIDSSNFNGSITGELELDPSIIYNLTGGLILEPGATLIVPAGTTIEAEPGDSYILVKKGADIVINGSIDLPVLMTTPEGSTNSWGGILIAGNSFSSKGENISKTIGKVNIDYGGNDFSENSGTIKYLILKNAGGLSNNNSAALSLFGVGSGTTIENVAFFNSVEGIKYTGGTVSSSNIYFENNSGSSIVIDEGWSGVQSYSYVANDKPYTSIVSASGPNGRPTIDKFSARTDQSALGFSFGGDSGANITDLSMVGFAPSFMLTDNVETVNVLVEGENVNTDEDYNKASKVNKESFNWAGNLIQL</sequence>
<keyword evidence="2" id="KW-1185">Reference proteome</keyword>
<evidence type="ECO:0000313" key="2">
    <source>
        <dbReference type="Proteomes" id="UP001597526"/>
    </source>
</evidence>
<dbReference type="RefSeq" id="WP_377767140.1">
    <property type="nucleotide sequence ID" value="NZ_JBHULB010000016.1"/>
</dbReference>
<dbReference type="PANTHER" id="PTHR41339:SF1">
    <property type="entry name" value="SECRETED PROTEIN"/>
    <property type="match status" value="1"/>
</dbReference>
<proteinExistence type="predicted"/>
<dbReference type="PANTHER" id="PTHR41339">
    <property type="entry name" value="LIPL48"/>
    <property type="match status" value="1"/>
</dbReference>
<dbReference type="EMBL" id="JBHULB010000016">
    <property type="protein sequence ID" value="MFD2587598.1"/>
    <property type="molecule type" value="Genomic_DNA"/>
</dbReference>